<accession>K1QKW1</accession>
<evidence type="ECO:0000313" key="1">
    <source>
        <dbReference type="EMBL" id="EKC29435.1"/>
    </source>
</evidence>
<reference evidence="1" key="1">
    <citation type="journal article" date="2012" name="Nature">
        <title>The oyster genome reveals stress adaptation and complexity of shell formation.</title>
        <authorList>
            <person name="Zhang G."/>
            <person name="Fang X."/>
            <person name="Guo X."/>
            <person name="Li L."/>
            <person name="Luo R."/>
            <person name="Xu F."/>
            <person name="Yang P."/>
            <person name="Zhang L."/>
            <person name="Wang X."/>
            <person name="Qi H."/>
            <person name="Xiong Z."/>
            <person name="Que H."/>
            <person name="Xie Y."/>
            <person name="Holland P.W."/>
            <person name="Paps J."/>
            <person name="Zhu Y."/>
            <person name="Wu F."/>
            <person name="Chen Y."/>
            <person name="Wang J."/>
            <person name="Peng C."/>
            <person name="Meng J."/>
            <person name="Yang L."/>
            <person name="Liu J."/>
            <person name="Wen B."/>
            <person name="Zhang N."/>
            <person name="Huang Z."/>
            <person name="Zhu Q."/>
            <person name="Feng Y."/>
            <person name="Mount A."/>
            <person name="Hedgecock D."/>
            <person name="Xu Z."/>
            <person name="Liu Y."/>
            <person name="Domazet-Loso T."/>
            <person name="Du Y."/>
            <person name="Sun X."/>
            <person name="Zhang S."/>
            <person name="Liu B."/>
            <person name="Cheng P."/>
            <person name="Jiang X."/>
            <person name="Li J."/>
            <person name="Fan D."/>
            <person name="Wang W."/>
            <person name="Fu W."/>
            <person name="Wang T."/>
            <person name="Wang B."/>
            <person name="Zhang J."/>
            <person name="Peng Z."/>
            <person name="Li Y."/>
            <person name="Li N."/>
            <person name="Wang J."/>
            <person name="Chen M."/>
            <person name="He Y."/>
            <person name="Tan F."/>
            <person name="Song X."/>
            <person name="Zheng Q."/>
            <person name="Huang R."/>
            <person name="Yang H."/>
            <person name="Du X."/>
            <person name="Chen L."/>
            <person name="Yang M."/>
            <person name="Gaffney P.M."/>
            <person name="Wang S."/>
            <person name="Luo L."/>
            <person name="She Z."/>
            <person name="Ming Y."/>
            <person name="Huang W."/>
            <person name="Zhang S."/>
            <person name="Huang B."/>
            <person name="Zhang Y."/>
            <person name="Qu T."/>
            <person name="Ni P."/>
            <person name="Miao G."/>
            <person name="Wang J."/>
            <person name="Wang Q."/>
            <person name="Steinberg C.E."/>
            <person name="Wang H."/>
            <person name="Li N."/>
            <person name="Qian L."/>
            <person name="Zhang G."/>
            <person name="Li Y."/>
            <person name="Yang H."/>
            <person name="Liu X."/>
            <person name="Wang J."/>
            <person name="Yin Y."/>
            <person name="Wang J."/>
        </authorList>
    </citation>
    <scope>NUCLEOTIDE SEQUENCE [LARGE SCALE GENOMIC DNA]</scope>
    <source>
        <strain evidence="1">05x7-T-G4-1.051#20</strain>
    </source>
</reference>
<dbReference type="HOGENOM" id="CLU_2673489_0_0_1"/>
<dbReference type="InParanoid" id="K1QKW1"/>
<sequence length="75" mass="9050">MDYLRWILFFVALGSIVAHDEEECRELMSRKPWNYVPYYMLLREVICRTCCGLQPGRTRVRCILRRCINARFKCS</sequence>
<name>K1QKW1_MAGGI</name>
<protein>
    <submittedName>
        <fullName evidence="1">Uncharacterized protein</fullName>
    </submittedName>
</protein>
<dbReference type="EMBL" id="JH823229">
    <property type="protein sequence ID" value="EKC29435.1"/>
    <property type="molecule type" value="Genomic_DNA"/>
</dbReference>
<proteinExistence type="predicted"/>
<gene>
    <name evidence="1" type="ORF">CGI_10023825</name>
</gene>
<dbReference type="AlphaFoldDB" id="K1QKW1"/>
<organism evidence="1">
    <name type="scientific">Magallana gigas</name>
    <name type="common">Pacific oyster</name>
    <name type="synonym">Crassostrea gigas</name>
    <dbReference type="NCBI Taxonomy" id="29159"/>
    <lineage>
        <taxon>Eukaryota</taxon>
        <taxon>Metazoa</taxon>
        <taxon>Spiralia</taxon>
        <taxon>Lophotrochozoa</taxon>
        <taxon>Mollusca</taxon>
        <taxon>Bivalvia</taxon>
        <taxon>Autobranchia</taxon>
        <taxon>Pteriomorphia</taxon>
        <taxon>Ostreida</taxon>
        <taxon>Ostreoidea</taxon>
        <taxon>Ostreidae</taxon>
        <taxon>Magallana</taxon>
    </lineage>
</organism>